<feature type="transmembrane region" description="Helical" evidence="1">
    <location>
        <begin position="48"/>
        <end position="67"/>
    </location>
</feature>
<dbReference type="InterPro" id="IPR025263">
    <property type="entry name" value="YhdP_central"/>
</dbReference>
<dbReference type="AlphaFoldDB" id="A0A549TGH4"/>
<evidence type="ECO:0000256" key="1">
    <source>
        <dbReference type="SAM" id="Phobius"/>
    </source>
</evidence>
<dbReference type="EMBL" id="VJMG01000008">
    <property type="protein sequence ID" value="TRL41843.1"/>
    <property type="molecule type" value="Genomic_DNA"/>
</dbReference>
<keyword evidence="1" id="KW-0472">Membrane</keyword>
<sequence>MAEIRGEKVTFRQKDLVALHELPSAQAHDPLIVHCPAPSTRAGTIMRFFLIFLAICGLAAGAGFFAIETGTIDSTLNARAQSALNDAIGPRYRATVGSTVLRFSSDFRLALEARDVNVVEVASGAHLTRTGAVRLAIDPLALASGRVSIRRISAHDISLDTALLPASDPMDLSKTRIDSLPFALEQAFQRLDEARGLIERTGTGLVRLSGIEIRFPPDHTGHVARLMIDDLRLSLTDKGQVALDGVMELEGHRAALSVQSNAINGVTRALAARLSGLDLTPFLLQKDDNGEPREGLQGAIDMDLNATRDTTEADPAIKATIHHTPGTVYFDGVGQELSGAEVSATYDFAKNSIEILPSRLRFGPTVVPVSGAIIDLDRLNPAEKRPGYGLDLLVSGGHAQAASGGEQPTLFDLQASGRYLTAARELQFDSMQVSSPSGQMAGSLKIRFPGKVSPEISFGAQLPRMEVAAVKQLWPFWMARKARDWAVSSLFGGEVTDGSIAVFIPAGRMHGPGIPMELDANELRIAFDIADTRLNLPGDMPPVRNLAGHFDLHGAQLTVAIKDANSYFPSGRSVTATGGTFSIASTYAKPLMADLALDVTGAADALAELSTFKPIDALKDTDFVAKDFRGEAEASVKARFGLIKAHNPPPPQFSASIDLNGVSIGKPLAGRTVADLKGTLDVDGTAARLQANGTIDTVPADIMLVEPFNKAKTADRQLVVKATLSNEQRNKLAPGLSDVVDGPVAAEVTRLDGDRQGIKLDLTKASLSLPVVGWSKGAGIPATATFELTEKDKGADVHKLQLTGDGFGLRGDLRMDDAGLATADFSQMQLSPGDDFALSLKRGKGRIYDVTLSGASADLRPVLAKLRAEGDGPVGDGKSGGDGGARVRGKIDRLVGFNDEKLASANVSLFVNNGHLRELDLTGVTGSGQAVVGKTSKADRGETITLTSGDAGAVARFTNLYDHMRGGLLNIRIDNGPDGNWSGFVDLRSFSLVNESRLQSMVSTPVGEDGRSLNSAVKRDIDVSTQKFQRGFARVVYRDRSLSVENGVVRGEEIGATFQGMLRDARGNMDMTGTFMPAYGLNRLFAELPIVGAILGNGRDRGLLGITFKLTGPFAQPKLAINPLSIIAPGVFRQIFEFQ</sequence>
<reference evidence="3 4" key="1">
    <citation type="submission" date="2019-07" db="EMBL/GenBank/DDBJ databases">
        <title>Ln-dependent methylotrophs.</title>
        <authorList>
            <person name="Tani A."/>
        </authorList>
    </citation>
    <scope>NUCLEOTIDE SEQUENCE [LARGE SCALE GENOMIC DNA]</scope>
    <source>
        <strain evidence="3 4">SM12</strain>
    </source>
</reference>
<proteinExistence type="predicted"/>
<feature type="domain" description="YhdP central" evidence="2">
    <location>
        <begin position="423"/>
        <end position="841"/>
    </location>
</feature>
<comment type="caution">
    <text evidence="3">The sequence shown here is derived from an EMBL/GenBank/DDBJ whole genome shotgun (WGS) entry which is preliminary data.</text>
</comment>
<dbReference type="Pfam" id="PF13116">
    <property type="entry name" value="YhdP"/>
    <property type="match status" value="1"/>
</dbReference>
<dbReference type="RefSeq" id="WP_142880850.1">
    <property type="nucleotide sequence ID" value="NZ_VJMG01000008.1"/>
</dbReference>
<accession>A0A549TGH4</accession>
<keyword evidence="1" id="KW-0812">Transmembrane</keyword>
<organism evidence="3 4">
    <name type="scientific">Rhizobium straminoryzae</name>
    <dbReference type="NCBI Taxonomy" id="1387186"/>
    <lineage>
        <taxon>Bacteria</taxon>
        <taxon>Pseudomonadati</taxon>
        <taxon>Pseudomonadota</taxon>
        <taxon>Alphaproteobacteria</taxon>
        <taxon>Hyphomicrobiales</taxon>
        <taxon>Rhizobiaceae</taxon>
        <taxon>Rhizobium/Agrobacterium group</taxon>
        <taxon>Rhizobium</taxon>
    </lineage>
</organism>
<keyword evidence="4" id="KW-1185">Reference proteome</keyword>
<protein>
    <recommendedName>
        <fullName evidence="2">YhdP central domain-containing protein</fullName>
    </recommendedName>
</protein>
<keyword evidence="1" id="KW-1133">Transmembrane helix</keyword>
<name>A0A549TGH4_9HYPH</name>
<evidence type="ECO:0000313" key="3">
    <source>
        <dbReference type="EMBL" id="TRL41843.1"/>
    </source>
</evidence>
<evidence type="ECO:0000313" key="4">
    <source>
        <dbReference type="Proteomes" id="UP000316801"/>
    </source>
</evidence>
<dbReference type="Proteomes" id="UP000316801">
    <property type="component" value="Unassembled WGS sequence"/>
</dbReference>
<gene>
    <name evidence="3" type="ORF">FNA46_02935</name>
</gene>
<evidence type="ECO:0000259" key="2">
    <source>
        <dbReference type="Pfam" id="PF13116"/>
    </source>
</evidence>